<reference evidence="2" key="1">
    <citation type="submission" date="2016-07" db="EMBL/GenBank/DDBJ databases">
        <authorList>
            <person name="Florea S."/>
            <person name="Webb J.S."/>
            <person name="Jaromczyk J."/>
            <person name="Schardl C.L."/>
        </authorList>
    </citation>
    <scope>NUCLEOTIDE SEQUENCE [LARGE SCALE GENOMIC DNA]</scope>
    <source>
        <strain evidence="2">MIT 01-6242</strain>
    </source>
</reference>
<dbReference type="AlphaFoldDB" id="A0A1B1U5Q0"/>
<dbReference type="Proteomes" id="UP000092884">
    <property type="component" value="Chromosome"/>
</dbReference>
<evidence type="ECO:0000313" key="2">
    <source>
        <dbReference type="Proteomes" id="UP000092884"/>
    </source>
</evidence>
<dbReference type="RefSeq" id="WP_066340328.1">
    <property type="nucleotide sequence ID" value="NZ_CP016503.1"/>
</dbReference>
<gene>
    <name evidence="1" type="ORF">BBW65_04485</name>
</gene>
<dbReference type="KEGG" id="het:BBW65_04485"/>
<evidence type="ECO:0000313" key="1">
    <source>
        <dbReference type="EMBL" id="ANV98103.1"/>
    </source>
</evidence>
<name>A0A1B1U5Q0_9HELI</name>
<accession>A0A1B1U5Q0</accession>
<sequence length="187" mass="21339">MNRWVLGITCFLGIAVFGIIWSVVAAINSPIIEDQSYLMKKSLVDTEINQIIQRENLFSTRFVLYASLNTSPAIETSNRLVFPYYAHQEGAHQIQALPKNTMFVRVVAKDVKQANKADSPALRLKLFLDYYQDKKVIEVGSMQFVGGEYKSGEFALKKGLYKAIFEVSEAGDEKKDKLYFQKEFIVY</sequence>
<dbReference type="STRING" id="222136.BBW65_04485"/>
<dbReference type="EMBL" id="CP016503">
    <property type="protein sequence ID" value="ANV98103.1"/>
    <property type="molecule type" value="Genomic_DNA"/>
</dbReference>
<protein>
    <submittedName>
        <fullName evidence="1">Uncharacterized protein</fullName>
    </submittedName>
</protein>
<proteinExistence type="predicted"/>
<organism evidence="1 2">
    <name type="scientific">Helicobacter enhydrae</name>
    <dbReference type="NCBI Taxonomy" id="222136"/>
    <lineage>
        <taxon>Bacteria</taxon>
        <taxon>Pseudomonadati</taxon>
        <taxon>Campylobacterota</taxon>
        <taxon>Epsilonproteobacteria</taxon>
        <taxon>Campylobacterales</taxon>
        <taxon>Helicobacteraceae</taxon>
        <taxon>Helicobacter</taxon>
    </lineage>
</organism>
<keyword evidence="2" id="KW-1185">Reference proteome</keyword>